<name>M3D0W9_SPHMS</name>
<dbReference type="Proteomes" id="UP000016931">
    <property type="component" value="Unassembled WGS sequence"/>
</dbReference>
<reference evidence="2 3" key="1">
    <citation type="journal article" date="2012" name="PLoS Pathog.">
        <title>Diverse lifestyles and strategies of plant pathogenesis encoded in the genomes of eighteen Dothideomycetes fungi.</title>
        <authorList>
            <person name="Ohm R.A."/>
            <person name="Feau N."/>
            <person name="Henrissat B."/>
            <person name="Schoch C.L."/>
            <person name="Horwitz B.A."/>
            <person name="Barry K.W."/>
            <person name="Condon B.J."/>
            <person name="Copeland A.C."/>
            <person name="Dhillon B."/>
            <person name="Glaser F."/>
            <person name="Hesse C.N."/>
            <person name="Kosti I."/>
            <person name="LaButti K."/>
            <person name="Lindquist E.A."/>
            <person name="Lucas S."/>
            <person name="Salamov A.A."/>
            <person name="Bradshaw R.E."/>
            <person name="Ciuffetti L."/>
            <person name="Hamelin R.C."/>
            <person name="Kema G.H.J."/>
            <person name="Lawrence C."/>
            <person name="Scott J.A."/>
            <person name="Spatafora J.W."/>
            <person name="Turgeon B.G."/>
            <person name="de Wit P.J.G.M."/>
            <person name="Zhong S."/>
            <person name="Goodwin S.B."/>
            <person name="Grigoriev I.V."/>
        </authorList>
    </citation>
    <scope>NUCLEOTIDE SEQUENCE [LARGE SCALE GENOMIC DNA]</scope>
    <source>
        <strain evidence="2 3">SO2202</strain>
    </source>
</reference>
<evidence type="ECO:0000313" key="2">
    <source>
        <dbReference type="EMBL" id="EMF10138.1"/>
    </source>
</evidence>
<feature type="compositionally biased region" description="Basic residues" evidence="1">
    <location>
        <begin position="70"/>
        <end position="97"/>
    </location>
</feature>
<keyword evidence="3" id="KW-1185">Reference proteome</keyword>
<gene>
    <name evidence="2" type="ORF">SEPMUDRAFT_91238</name>
</gene>
<dbReference type="AlphaFoldDB" id="M3D0W9"/>
<dbReference type="GeneID" id="27907688"/>
<organism evidence="2 3">
    <name type="scientific">Sphaerulina musiva (strain SO2202)</name>
    <name type="common">Poplar stem canker fungus</name>
    <name type="synonym">Septoria musiva</name>
    <dbReference type="NCBI Taxonomy" id="692275"/>
    <lineage>
        <taxon>Eukaryota</taxon>
        <taxon>Fungi</taxon>
        <taxon>Dikarya</taxon>
        <taxon>Ascomycota</taxon>
        <taxon>Pezizomycotina</taxon>
        <taxon>Dothideomycetes</taxon>
        <taxon>Dothideomycetidae</taxon>
        <taxon>Mycosphaerellales</taxon>
        <taxon>Mycosphaerellaceae</taxon>
        <taxon>Sphaerulina</taxon>
    </lineage>
</organism>
<protein>
    <submittedName>
        <fullName evidence="2">Uncharacterized protein</fullName>
    </submittedName>
</protein>
<evidence type="ECO:0000313" key="3">
    <source>
        <dbReference type="Proteomes" id="UP000016931"/>
    </source>
</evidence>
<sequence length="154" mass="17317">MFKMPCRRNRVSQVVSSLSCETPVQRQTFSSKNRHRAQAGVAKTEPSSLPRCPLHPERISRPGRLLQQKFNRRQRQSRGHPRPPAHCLPHRLPRHLHQQQPSLSELRFAPAERALPPRAPVAPVRLPRTGPASSPQLSAPSWRLCAPIAPDAPS</sequence>
<proteinExistence type="predicted"/>
<dbReference type="RefSeq" id="XP_016758259.1">
    <property type="nucleotide sequence ID" value="XM_016910551.1"/>
</dbReference>
<dbReference type="HOGENOM" id="CLU_1705358_0_0_1"/>
<evidence type="ECO:0000256" key="1">
    <source>
        <dbReference type="SAM" id="MobiDB-lite"/>
    </source>
</evidence>
<accession>M3D0W9</accession>
<dbReference type="EMBL" id="KB456268">
    <property type="protein sequence ID" value="EMF10138.1"/>
    <property type="molecule type" value="Genomic_DNA"/>
</dbReference>
<feature type="compositionally biased region" description="Low complexity" evidence="1">
    <location>
        <begin position="98"/>
        <end position="128"/>
    </location>
</feature>
<feature type="region of interest" description="Disordered" evidence="1">
    <location>
        <begin position="26"/>
        <end position="154"/>
    </location>
</feature>